<evidence type="ECO:0000256" key="3">
    <source>
        <dbReference type="ARBA" id="ARBA00023163"/>
    </source>
</evidence>
<dbReference type="RefSeq" id="WP_319930525.1">
    <property type="nucleotide sequence ID" value="NZ_VCDN01000046.1"/>
</dbReference>
<dbReference type="PANTHER" id="PTHR47506:SF1">
    <property type="entry name" value="HTH-TYPE TRANSCRIPTIONAL REGULATOR YJDC"/>
    <property type="match status" value="1"/>
</dbReference>
<dbReference type="InterPro" id="IPR001647">
    <property type="entry name" value="HTH_TetR"/>
</dbReference>
<evidence type="ECO:0000256" key="1">
    <source>
        <dbReference type="ARBA" id="ARBA00023015"/>
    </source>
</evidence>
<protein>
    <submittedName>
        <fullName evidence="6">TetR/AcrR family transcriptional regulator</fullName>
    </submittedName>
</protein>
<dbReference type="InterPro" id="IPR009057">
    <property type="entry name" value="Homeodomain-like_sf"/>
</dbReference>
<proteinExistence type="predicted"/>
<feature type="domain" description="HTH tetR-type" evidence="5">
    <location>
        <begin position="7"/>
        <end position="67"/>
    </location>
</feature>
<comment type="caution">
    <text evidence="6">The sequence shown here is derived from an EMBL/GenBank/DDBJ whole genome shotgun (WGS) entry which is preliminary data.</text>
</comment>
<keyword evidence="7" id="KW-1185">Reference proteome</keyword>
<evidence type="ECO:0000313" key="6">
    <source>
        <dbReference type="EMBL" id="MDX7988114.1"/>
    </source>
</evidence>
<reference evidence="7" key="1">
    <citation type="journal article" date="2024" name="Toxins">
        <title>Genome Sequence Analysis of Native Xenorhabdus Strains Isolated from Entomopathogenic Nematodes in Argentina.</title>
        <authorList>
            <person name="Palma L."/>
            <person name="Frizzo L."/>
            <person name="Kaiser S."/>
            <person name="Berry C."/>
            <person name="Caballero P."/>
            <person name="Bode H.B."/>
            <person name="Del Valle E.E."/>
        </authorList>
    </citation>
    <scope>NUCLEOTIDE SEQUENCE [LARGE SCALE GENOMIC DNA]</scope>
    <source>
        <strain evidence="7">12</strain>
    </source>
</reference>
<sequence length="193" mass="21580">MSGRPREFDDETVIEAAMQVFWSNGYEGSSAQKLCEKTGLGKGSLYNAYGSKQKLYEKALLRYQQLGLEMQLEILNGPGSAKERLRALLLWGIEGDLNDKERRSCMALFAVMERGSKDPAIGKITQAYIKRLEHALHSVFLSGKDSGEITNEQSVSELARAFLSSYYGLRIIGQSIRDRSFLLDIMEGTLAKI</sequence>
<evidence type="ECO:0000259" key="5">
    <source>
        <dbReference type="PROSITE" id="PS50977"/>
    </source>
</evidence>
<accession>A0ABU4SBE2</accession>
<dbReference type="InterPro" id="IPR036271">
    <property type="entry name" value="Tet_transcr_reg_TetR-rel_C_sf"/>
</dbReference>
<dbReference type="Gene3D" id="1.10.357.10">
    <property type="entry name" value="Tetracycline Repressor, domain 2"/>
    <property type="match status" value="1"/>
</dbReference>
<dbReference type="EMBL" id="VCDN01000046">
    <property type="protein sequence ID" value="MDX7988114.1"/>
    <property type="molecule type" value="Genomic_DNA"/>
</dbReference>
<evidence type="ECO:0000256" key="2">
    <source>
        <dbReference type="ARBA" id="ARBA00023125"/>
    </source>
</evidence>
<dbReference type="SUPFAM" id="SSF48498">
    <property type="entry name" value="Tetracyclin repressor-like, C-terminal domain"/>
    <property type="match status" value="1"/>
</dbReference>
<dbReference type="Pfam" id="PF00440">
    <property type="entry name" value="TetR_N"/>
    <property type="match status" value="1"/>
</dbReference>
<keyword evidence="2 4" id="KW-0238">DNA-binding</keyword>
<name>A0ABU4SBE2_9GAMM</name>
<keyword evidence="1" id="KW-0805">Transcription regulation</keyword>
<organism evidence="6 7">
    <name type="scientific">Xenorhabdus santafensis</name>
    <dbReference type="NCBI Taxonomy" id="2582833"/>
    <lineage>
        <taxon>Bacteria</taxon>
        <taxon>Pseudomonadati</taxon>
        <taxon>Pseudomonadota</taxon>
        <taxon>Gammaproteobacteria</taxon>
        <taxon>Enterobacterales</taxon>
        <taxon>Morganellaceae</taxon>
        <taxon>Xenorhabdus</taxon>
    </lineage>
</organism>
<dbReference type="PRINTS" id="PR00455">
    <property type="entry name" value="HTHTETR"/>
</dbReference>
<dbReference type="PANTHER" id="PTHR47506">
    <property type="entry name" value="TRANSCRIPTIONAL REGULATORY PROTEIN"/>
    <property type="match status" value="1"/>
</dbReference>
<feature type="DNA-binding region" description="H-T-H motif" evidence="4">
    <location>
        <begin position="30"/>
        <end position="49"/>
    </location>
</feature>
<evidence type="ECO:0000256" key="4">
    <source>
        <dbReference type="PROSITE-ProRule" id="PRU00335"/>
    </source>
</evidence>
<dbReference type="Gene3D" id="1.10.10.60">
    <property type="entry name" value="Homeodomain-like"/>
    <property type="match status" value="1"/>
</dbReference>
<evidence type="ECO:0000313" key="7">
    <source>
        <dbReference type="Proteomes" id="UP001271890"/>
    </source>
</evidence>
<dbReference type="Proteomes" id="UP001271890">
    <property type="component" value="Unassembled WGS sequence"/>
</dbReference>
<keyword evidence="3" id="KW-0804">Transcription</keyword>
<dbReference type="PROSITE" id="PS50977">
    <property type="entry name" value="HTH_TETR_2"/>
    <property type="match status" value="1"/>
</dbReference>
<dbReference type="SUPFAM" id="SSF46689">
    <property type="entry name" value="Homeodomain-like"/>
    <property type="match status" value="1"/>
</dbReference>
<gene>
    <name evidence="6" type="ORF">FE392_12365</name>
</gene>